<evidence type="ECO:0008006" key="5">
    <source>
        <dbReference type="Google" id="ProtNLM"/>
    </source>
</evidence>
<evidence type="ECO:0000313" key="4">
    <source>
        <dbReference type="Proteomes" id="UP000641588"/>
    </source>
</evidence>
<protein>
    <recommendedName>
        <fullName evidence="5">Sporulation protein</fullName>
    </recommendedName>
</protein>
<feature type="signal peptide" evidence="2">
    <location>
        <begin position="1"/>
        <end position="25"/>
    </location>
</feature>
<keyword evidence="2" id="KW-0732">Signal</keyword>
<dbReference type="Pfam" id="PF09580">
    <property type="entry name" value="Spore_YhcN_YlaJ"/>
    <property type="match status" value="1"/>
</dbReference>
<proteinExistence type="predicted"/>
<comment type="caution">
    <text evidence="3">The sequence shown here is derived from an EMBL/GenBank/DDBJ whole genome shotgun (WGS) entry which is preliminary data.</text>
</comment>
<name>A0A972GTZ5_9BACL</name>
<organism evidence="3 4">
    <name type="scientific">Paenibacillus foliorum</name>
    <dbReference type="NCBI Taxonomy" id="2654974"/>
    <lineage>
        <taxon>Bacteria</taxon>
        <taxon>Bacillati</taxon>
        <taxon>Bacillota</taxon>
        <taxon>Bacilli</taxon>
        <taxon>Bacillales</taxon>
        <taxon>Paenibacillaceae</taxon>
        <taxon>Paenibacillus</taxon>
    </lineage>
</organism>
<dbReference type="EMBL" id="WHOD01000050">
    <property type="protein sequence ID" value="NOU93797.1"/>
    <property type="molecule type" value="Genomic_DNA"/>
</dbReference>
<dbReference type="PROSITE" id="PS51257">
    <property type="entry name" value="PROKAR_LIPOPROTEIN"/>
    <property type="match status" value="1"/>
</dbReference>
<evidence type="ECO:0000313" key="3">
    <source>
        <dbReference type="EMBL" id="NOU93797.1"/>
    </source>
</evidence>
<sequence length="242" mass="26925">MIPFRWTIWRFGILSGLLLITAACSNEKHNASGGGVESSKLHAQFDRDSRNNENDTLGVKSKWLNDQQGKTKAANPGSFQQLDMTNSHLTKAFRFSPEMAKPLERNQGVQAVTVMLTETNAYVAVVMNGHDLNAESHPDMMANQVTSKGGIGLFGTDKGNARINWGDTGGLSMTMSSQIKSQVLAMSPPNIQRVFVSANPNFVQRIRFYEKEELRGVDLSAYLNEFNTMVQRVFPNDHNTRK</sequence>
<feature type="chain" id="PRO_5038404000" description="Sporulation protein" evidence="2">
    <location>
        <begin position="26"/>
        <end position="242"/>
    </location>
</feature>
<dbReference type="Proteomes" id="UP000641588">
    <property type="component" value="Unassembled WGS sequence"/>
</dbReference>
<keyword evidence="4" id="KW-1185">Reference proteome</keyword>
<dbReference type="InterPro" id="IPR019076">
    <property type="entry name" value="Spore_lipoprot_YhcN/YlaJ-like"/>
</dbReference>
<feature type="region of interest" description="Disordered" evidence="1">
    <location>
        <begin position="29"/>
        <end position="80"/>
    </location>
</feature>
<gene>
    <name evidence="3" type="ORF">GC093_11260</name>
</gene>
<evidence type="ECO:0000256" key="2">
    <source>
        <dbReference type="SAM" id="SignalP"/>
    </source>
</evidence>
<dbReference type="AlphaFoldDB" id="A0A972GTZ5"/>
<feature type="compositionally biased region" description="Basic and acidic residues" evidence="1">
    <location>
        <begin position="39"/>
        <end position="53"/>
    </location>
</feature>
<accession>A0A972GTZ5</accession>
<evidence type="ECO:0000256" key="1">
    <source>
        <dbReference type="SAM" id="MobiDB-lite"/>
    </source>
</evidence>
<reference evidence="3" key="1">
    <citation type="submission" date="2019-10" db="EMBL/GenBank/DDBJ databases">
        <title>Description of Paenibacillus glebae sp. nov.</title>
        <authorList>
            <person name="Carlier A."/>
            <person name="Qi S."/>
        </authorList>
    </citation>
    <scope>NUCLEOTIDE SEQUENCE</scope>
    <source>
        <strain evidence="3">LMG 31456</strain>
    </source>
</reference>